<dbReference type="Proteomes" id="UP000008561">
    <property type="component" value="Chromosome"/>
</dbReference>
<dbReference type="Gene3D" id="3.40.50.280">
    <property type="entry name" value="Cobalamin-binding domain"/>
    <property type="match status" value="1"/>
</dbReference>
<dbReference type="GO" id="GO:0046872">
    <property type="term" value="F:metal ion binding"/>
    <property type="evidence" value="ECO:0007669"/>
    <property type="project" value="UniProtKB-KW"/>
</dbReference>
<proteinExistence type="predicted"/>
<accession>A8ZZD1</accession>
<dbReference type="InterPro" id="IPR058240">
    <property type="entry name" value="rSAM_sf"/>
</dbReference>
<dbReference type="InterPro" id="IPR007197">
    <property type="entry name" value="rSAM"/>
</dbReference>
<dbReference type="SFLD" id="SFLDS00029">
    <property type="entry name" value="Radical_SAM"/>
    <property type="match status" value="1"/>
</dbReference>
<protein>
    <submittedName>
        <fullName evidence="7">Radical SAM domain protein</fullName>
    </submittedName>
</protein>
<dbReference type="InterPro" id="IPR051198">
    <property type="entry name" value="BchE-like"/>
</dbReference>
<keyword evidence="3" id="KW-0479">Metal-binding</keyword>
<evidence type="ECO:0000256" key="5">
    <source>
        <dbReference type="ARBA" id="ARBA00023014"/>
    </source>
</evidence>
<dbReference type="KEGG" id="dol:Dole_1480"/>
<keyword evidence="4" id="KW-0408">Iron</keyword>
<sequence>MKLLLTSVFGPYGVDDAYGRKENIMELFHNQVTREQGVFSLRINHQSGGLHLMAENVRIPTMVLDFPSQKRFRDEVKKGYDYIGISFIVPNFAKAKKMAEIIRHVSPKTKIILGGHGTSIGNIEKLIPCDHVCRGDGVKFLRQLFHEDVNAPVVHPMIYSSFNKHIVGVPLPRDSGVIMTGVGCSNGCRFCCTTHYFQKVYTPFFKTGREIYDVCARMEKELGITDFFVMDENFLKSEDRARELICELEKNGKNYTFNIFSSAETVTRMGIDFLLRLGVNFIWMGAESQKEVYEKNKGIDFKALIKELRDHGISVLASGILFLEHHDKETIHEDINFITGLDADLVQFMQLGPLPGTALYKDYEKQGRLRQDIPYEEWHGQHQIWFTHPHFSGEESATYLKNAFIRDYQLNGPSLLRIIDTAMRGVMATRGYKTGFMKLRHEEKVARAKFMYPLLNVLYRHAPDEHARQLAGEVREQYEAFFGKLSLSARLQSKALQVMILFEKLRSSLVFNNIRQPYTITASFRMTAEKAKKESWRKRMRQWVEARRQTIQWEIPLVPVNLVVTGILNGGIIKAAASYMGKMLR</sequence>
<name>A8ZZD1_DESOH</name>
<dbReference type="Pfam" id="PF04055">
    <property type="entry name" value="Radical_SAM"/>
    <property type="match status" value="1"/>
</dbReference>
<dbReference type="RefSeq" id="WP_012174900.1">
    <property type="nucleotide sequence ID" value="NC_009943.1"/>
</dbReference>
<reference evidence="7 8" key="1">
    <citation type="submission" date="2007-10" db="EMBL/GenBank/DDBJ databases">
        <title>Complete sequence of Desulfococcus oleovorans Hxd3.</title>
        <authorList>
            <consortium name="US DOE Joint Genome Institute"/>
            <person name="Copeland A."/>
            <person name="Lucas S."/>
            <person name="Lapidus A."/>
            <person name="Barry K."/>
            <person name="Glavina del Rio T."/>
            <person name="Dalin E."/>
            <person name="Tice H."/>
            <person name="Pitluck S."/>
            <person name="Kiss H."/>
            <person name="Brettin T."/>
            <person name="Bruce D."/>
            <person name="Detter J.C."/>
            <person name="Han C."/>
            <person name="Schmutz J."/>
            <person name="Larimer F."/>
            <person name="Land M."/>
            <person name="Hauser L."/>
            <person name="Kyrpides N."/>
            <person name="Kim E."/>
            <person name="Wawrik B."/>
            <person name="Richardson P."/>
        </authorList>
    </citation>
    <scope>NUCLEOTIDE SEQUENCE [LARGE SCALE GENOMIC DNA]</scope>
    <source>
        <strain evidence="8">DSM 6200 / JCM 39069 / Hxd3</strain>
    </source>
</reference>
<dbReference type="OrthoDB" id="9804723at2"/>
<gene>
    <name evidence="7" type="ordered locus">Dole_1480</name>
</gene>
<feature type="domain" description="Radical SAM core" evidence="6">
    <location>
        <begin position="170"/>
        <end position="394"/>
    </location>
</feature>
<dbReference type="SMART" id="SM00729">
    <property type="entry name" value="Elp3"/>
    <property type="match status" value="1"/>
</dbReference>
<dbReference type="InterPro" id="IPR006638">
    <property type="entry name" value="Elp3/MiaA/NifB-like_rSAM"/>
</dbReference>
<dbReference type="InterPro" id="IPR013785">
    <property type="entry name" value="Aldolase_TIM"/>
</dbReference>
<dbReference type="PANTHER" id="PTHR43409">
    <property type="entry name" value="ANAEROBIC MAGNESIUM-PROTOPORPHYRIN IX MONOMETHYL ESTER CYCLASE-RELATED"/>
    <property type="match status" value="1"/>
</dbReference>
<dbReference type="eggNOG" id="COG1032">
    <property type="taxonomic scope" value="Bacteria"/>
</dbReference>
<comment type="cofactor">
    <cofactor evidence="1">
        <name>[4Fe-4S] cluster</name>
        <dbReference type="ChEBI" id="CHEBI:49883"/>
    </cofactor>
</comment>
<evidence type="ECO:0000256" key="4">
    <source>
        <dbReference type="ARBA" id="ARBA00023004"/>
    </source>
</evidence>
<dbReference type="Gene3D" id="3.20.20.70">
    <property type="entry name" value="Aldolase class I"/>
    <property type="match status" value="1"/>
</dbReference>
<keyword evidence="2" id="KW-0949">S-adenosyl-L-methionine</keyword>
<dbReference type="EMBL" id="CP000859">
    <property type="protein sequence ID" value="ABW67284.1"/>
    <property type="molecule type" value="Genomic_DNA"/>
</dbReference>
<keyword evidence="5" id="KW-0411">Iron-sulfur</keyword>
<dbReference type="PROSITE" id="PS51918">
    <property type="entry name" value="RADICAL_SAM"/>
    <property type="match status" value="1"/>
</dbReference>
<dbReference type="STRING" id="96561.Dole_1480"/>
<dbReference type="AlphaFoldDB" id="A8ZZD1"/>
<dbReference type="CDD" id="cd01335">
    <property type="entry name" value="Radical_SAM"/>
    <property type="match status" value="1"/>
</dbReference>
<evidence type="ECO:0000313" key="7">
    <source>
        <dbReference type="EMBL" id="ABW67284.1"/>
    </source>
</evidence>
<evidence type="ECO:0000256" key="3">
    <source>
        <dbReference type="ARBA" id="ARBA00022723"/>
    </source>
</evidence>
<evidence type="ECO:0000259" key="6">
    <source>
        <dbReference type="PROSITE" id="PS51918"/>
    </source>
</evidence>
<dbReference type="GO" id="GO:0003824">
    <property type="term" value="F:catalytic activity"/>
    <property type="evidence" value="ECO:0007669"/>
    <property type="project" value="InterPro"/>
</dbReference>
<dbReference type="GO" id="GO:0051536">
    <property type="term" value="F:iron-sulfur cluster binding"/>
    <property type="evidence" value="ECO:0007669"/>
    <property type="project" value="UniProtKB-KW"/>
</dbReference>
<dbReference type="HOGENOM" id="CLU_509712_0_0_7"/>
<dbReference type="SFLD" id="SFLDG01082">
    <property type="entry name" value="B12-binding_domain_containing"/>
    <property type="match status" value="1"/>
</dbReference>
<evidence type="ECO:0000313" key="8">
    <source>
        <dbReference type="Proteomes" id="UP000008561"/>
    </source>
</evidence>
<dbReference type="PANTHER" id="PTHR43409:SF7">
    <property type="entry name" value="BLL1977 PROTEIN"/>
    <property type="match status" value="1"/>
</dbReference>
<evidence type="ECO:0000256" key="1">
    <source>
        <dbReference type="ARBA" id="ARBA00001966"/>
    </source>
</evidence>
<evidence type="ECO:0000256" key="2">
    <source>
        <dbReference type="ARBA" id="ARBA00022691"/>
    </source>
</evidence>
<keyword evidence="8" id="KW-1185">Reference proteome</keyword>
<dbReference type="SUPFAM" id="SSF102114">
    <property type="entry name" value="Radical SAM enzymes"/>
    <property type="match status" value="1"/>
</dbReference>
<organism evidence="7 8">
    <name type="scientific">Desulfosudis oleivorans (strain DSM 6200 / JCM 39069 / Hxd3)</name>
    <name type="common">Desulfococcus oleovorans</name>
    <dbReference type="NCBI Taxonomy" id="96561"/>
    <lineage>
        <taxon>Bacteria</taxon>
        <taxon>Pseudomonadati</taxon>
        <taxon>Thermodesulfobacteriota</taxon>
        <taxon>Desulfobacteria</taxon>
        <taxon>Desulfobacterales</taxon>
        <taxon>Desulfosudaceae</taxon>
        <taxon>Desulfosudis</taxon>
    </lineage>
</organism>